<dbReference type="NCBIfam" id="TIGR01933">
    <property type="entry name" value="hflK"/>
    <property type="match status" value="1"/>
</dbReference>
<organism evidence="10 11">
    <name type="scientific">Skermanella cutis</name>
    <dbReference type="NCBI Taxonomy" id="2775420"/>
    <lineage>
        <taxon>Bacteria</taxon>
        <taxon>Pseudomonadati</taxon>
        <taxon>Pseudomonadota</taxon>
        <taxon>Alphaproteobacteria</taxon>
        <taxon>Rhodospirillales</taxon>
        <taxon>Azospirillaceae</taxon>
        <taxon>Skermanella</taxon>
    </lineage>
</organism>
<evidence type="ECO:0000259" key="9">
    <source>
        <dbReference type="SMART" id="SM00244"/>
    </source>
</evidence>
<keyword evidence="3 6" id="KW-0812">Transmembrane</keyword>
<dbReference type="CDD" id="cd03404">
    <property type="entry name" value="SPFH_HflK"/>
    <property type="match status" value="1"/>
</dbReference>
<feature type="region of interest" description="Disordered" evidence="8">
    <location>
        <begin position="1"/>
        <end position="44"/>
    </location>
</feature>
<keyword evidence="7" id="KW-0175">Coiled coil</keyword>
<dbReference type="InterPro" id="IPR010201">
    <property type="entry name" value="HflK"/>
</dbReference>
<feature type="compositionally biased region" description="Gly residues" evidence="8">
    <location>
        <begin position="20"/>
        <end position="37"/>
    </location>
</feature>
<dbReference type="RefSeq" id="WP_201077427.1">
    <property type="nucleotide sequence ID" value="NZ_CP067420.1"/>
</dbReference>
<dbReference type="Proteomes" id="UP000595197">
    <property type="component" value="Chromosome"/>
</dbReference>
<sequence>MPWSNQGGGGGGPWGPPPGTGGGNNPWGRPGGSGGGGPQPPDLEDLLRKGQDRFRRVMPGGFGSGKGIAIAAAVVVLIWLFSGVYRVEADEQGVVMRFGEWVRTEQPGLRYHIPAPIETALTPKVTRVNRIEIGFRSGVGDGRRAGGDRDVADESLMLTGDENIIDIDFTVLWVIKDAGQYLFKIRDPETTVKKAAESAMREVIGRTDIQPALTEARQEIENSTRQLLQTMLDDYEAGIEITQIQLQKVDPPAPVVDAFNDVQRARADRERLRNEAEAYRNDIIPRARGEAERLIQEASAYREQTVSLAQGDAQRFLSVYDAYSGAREVTARRMYLETMEQVLRGTNKVIIDGNGNGENGGANGVVPYLPLTELQRMQRPAAAPAPNSAPGPTRTAQ</sequence>
<protein>
    <recommendedName>
        <fullName evidence="6">Protein HflK</fullName>
    </recommendedName>
</protein>
<evidence type="ECO:0000256" key="6">
    <source>
        <dbReference type="RuleBase" id="RU364113"/>
    </source>
</evidence>
<keyword evidence="5 6" id="KW-0472">Membrane</keyword>
<dbReference type="Pfam" id="PF01145">
    <property type="entry name" value="Band_7"/>
    <property type="match status" value="1"/>
</dbReference>
<evidence type="ECO:0000256" key="4">
    <source>
        <dbReference type="ARBA" id="ARBA00022989"/>
    </source>
</evidence>
<evidence type="ECO:0000256" key="8">
    <source>
        <dbReference type="SAM" id="MobiDB-lite"/>
    </source>
</evidence>
<dbReference type="SMART" id="SM00244">
    <property type="entry name" value="PHB"/>
    <property type="match status" value="1"/>
</dbReference>
<evidence type="ECO:0000256" key="1">
    <source>
        <dbReference type="ARBA" id="ARBA00004167"/>
    </source>
</evidence>
<keyword evidence="10" id="KW-0645">Protease</keyword>
<feature type="domain" description="Band 7" evidence="9">
    <location>
        <begin position="82"/>
        <end position="263"/>
    </location>
</feature>
<dbReference type="PANTHER" id="PTHR43327:SF2">
    <property type="entry name" value="MODULATOR OF FTSH PROTEASE HFLK"/>
    <property type="match status" value="1"/>
</dbReference>
<dbReference type="InterPro" id="IPR050710">
    <property type="entry name" value="Band7/mec-2_domain"/>
</dbReference>
<reference evidence="10" key="1">
    <citation type="submission" date="2021-02" db="EMBL/GenBank/DDBJ databases">
        <title>Skermanella TT6 skin isolate.</title>
        <authorList>
            <person name="Lee K."/>
            <person name="Ganzorig M."/>
        </authorList>
    </citation>
    <scope>NUCLEOTIDE SEQUENCE</scope>
    <source>
        <strain evidence="10">TT6</strain>
    </source>
</reference>
<dbReference type="Pfam" id="PF12221">
    <property type="entry name" value="HflK_N"/>
    <property type="match status" value="1"/>
</dbReference>
<evidence type="ECO:0000256" key="3">
    <source>
        <dbReference type="ARBA" id="ARBA00022692"/>
    </source>
</evidence>
<proteinExistence type="inferred from homology"/>
<dbReference type="SUPFAM" id="SSF117892">
    <property type="entry name" value="Band 7/SPFH domain"/>
    <property type="match status" value="1"/>
</dbReference>
<dbReference type="GO" id="GO:0006508">
    <property type="term" value="P:proteolysis"/>
    <property type="evidence" value="ECO:0007669"/>
    <property type="project" value="UniProtKB-KW"/>
</dbReference>
<dbReference type="InterPro" id="IPR036013">
    <property type="entry name" value="Band_7/SPFH_dom_sf"/>
</dbReference>
<evidence type="ECO:0000313" key="10">
    <source>
        <dbReference type="EMBL" id="QQP90388.1"/>
    </source>
</evidence>
<feature type="compositionally biased region" description="Gly residues" evidence="8">
    <location>
        <begin position="1"/>
        <end position="13"/>
    </location>
</feature>
<keyword evidence="11" id="KW-1185">Reference proteome</keyword>
<dbReference type="EMBL" id="CP067420">
    <property type="protein sequence ID" value="QQP90388.1"/>
    <property type="molecule type" value="Genomic_DNA"/>
</dbReference>
<feature type="transmembrane region" description="Helical" evidence="6">
    <location>
        <begin position="68"/>
        <end position="87"/>
    </location>
</feature>
<dbReference type="PANTHER" id="PTHR43327">
    <property type="entry name" value="STOMATIN-LIKE PROTEIN 2, MITOCHONDRIAL"/>
    <property type="match status" value="1"/>
</dbReference>
<comment type="function">
    <text evidence="6">HflC and HflK could encode or regulate a protease.</text>
</comment>
<keyword evidence="4 6" id="KW-1133">Transmembrane helix</keyword>
<comment type="subunit">
    <text evidence="6">HflC and HflK may interact to form a multimeric complex.</text>
</comment>
<feature type="coiled-coil region" evidence="7">
    <location>
        <begin position="213"/>
        <end position="304"/>
    </location>
</feature>
<gene>
    <name evidence="10" type="primary">hflK</name>
    <name evidence="10" type="ORF">IGS68_03775</name>
</gene>
<feature type="compositionally biased region" description="Low complexity" evidence="8">
    <location>
        <begin position="380"/>
        <end position="397"/>
    </location>
</feature>
<dbReference type="GO" id="GO:0008233">
    <property type="term" value="F:peptidase activity"/>
    <property type="evidence" value="ECO:0007669"/>
    <property type="project" value="UniProtKB-KW"/>
</dbReference>
<comment type="subcellular location">
    <subcellularLocation>
        <location evidence="1">Membrane</location>
        <topology evidence="1">Single-pass membrane protein</topology>
    </subcellularLocation>
</comment>
<evidence type="ECO:0000256" key="2">
    <source>
        <dbReference type="ARBA" id="ARBA00006971"/>
    </source>
</evidence>
<evidence type="ECO:0000256" key="7">
    <source>
        <dbReference type="SAM" id="Coils"/>
    </source>
</evidence>
<feature type="region of interest" description="Disordered" evidence="8">
    <location>
        <begin position="376"/>
        <end position="397"/>
    </location>
</feature>
<name>A0ABX7B7N5_9PROT</name>
<accession>A0ABX7B7N5</accession>
<comment type="similarity">
    <text evidence="2 6">Belongs to the band 7/mec-2 family. HflK subfamily.</text>
</comment>
<dbReference type="Gene3D" id="3.30.479.30">
    <property type="entry name" value="Band 7 domain"/>
    <property type="match status" value="1"/>
</dbReference>
<keyword evidence="10" id="KW-0378">Hydrolase</keyword>
<dbReference type="InterPro" id="IPR001107">
    <property type="entry name" value="Band_7"/>
</dbReference>
<evidence type="ECO:0000256" key="5">
    <source>
        <dbReference type="ARBA" id="ARBA00023136"/>
    </source>
</evidence>
<evidence type="ECO:0000313" key="11">
    <source>
        <dbReference type="Proteomes" id="UP000595197"/>
    </source>
</evidence>
<dbReference type="InterPro" id="IPR020980">
    <property type="entry name" value="Membrane_HflK_N"/>
</dbReference>